<sequence>MNILAGKTKYEFGVNRILNETSNQLDFESINKRLNYIENKKGNQLSCMRNIGFSYLQLSSKKLFVEKDIKTCRYYCYIIAKLEFLSKALDEKVFLDNSDLFYMLMSNNPDFIVFLKNNIEEIQPNDYNSEKDIYRNLTNTYGDFFITRTTLLAMIGDFEEVKKRCSVYLKKSKNFRDSYYRYRVYGMEFLKALALKDIEKMKETIDMMMMPKIAKALVKDRITNYSFYLHIYVIIYAKIALLHGFDLGIDNEVAPKEIIDNTPLESYEDPYDFMKKFDLKTITRKEWREWTESYSTFRPID</sequence>
<dbReference type="EMBL" id="AP019823">
    <property type="protein sequence ID" value="BBM39260.1"/>
    <property type="molecule type" value="Genomic_DNA"/>
</dbReference>
<evidence type="ECO:0000313" key="1">
    <source>
        <dbReference type="EMBL" id="BBM39260.1"/>
    </source>
</evidence>
<reference evidence="1 2" key="1">
    <citation type="submission" date="2019-07" db="EMBL/GenBank/DDBJ databases">
        <title>Complete Genome Sequence of Leptotrichia hofstadii Strain JCM16775.</title>
        <authorList>
            <person name="Watanabe S."/>
            <person name="Cui L."/>
        </authorList>
    </citation>
    <scope>NUCLEOTIDE SEQUENCE [LARGE SCALE GENOMIC DNA]</scope>
    <source>
        <strain evidence="1 2">JCM16775</strain>
    </source>
</reference>
<gene>
    <name evidence="1" type="ORF">JCM16775_1971</name>
</gene>
<dbReference type="OrthoDB" id="8605640at2"/>
<dbReference type="Proteomes" id="UP000321892">
    <property type="component" value="Chromosome"/>
</dbReference>
<name>A0A510JIX7_9FUSO</name>
<evidence type="ECO:0000313" key="2">
    <source>
        <dbReference type="Proteomes" id="UP000321892"/>
    </source>
</evidence>
<proteinExistence type="predicted"/>
<dbReference type="RefSeq" id="WP_081690347.1">
    <property type="nucleotide sequence ID" value="NZ_AP019823.1"/>
</dbReference>
<dbReference type="KEGG" id="lhf:JCM16775_1971"/>
<protein>
    <submittedName>
        <fullName evidence="1">Uncharacterized protein</fullName>
    </submittedName>
</protein>
<accession>A0A510JIX7</accession>
<dbReference type="AlphaFoldDB" id="A0A510JIX7"/>
<keyword evidence="2" id="KW-1185">Reference proteome</keyword>
<organism evidence="1 2">
    <name type="scientific">Leptotrichia hofstadii</name>
    <dbReference type="NCBI Taxonomy" id="157688"/>
    <lineage>
        <taxon>Bacteria</taxon>
        <taxon>Fusobacteriati</taxon>
        <taxon>Fusobacteriota</taxon>
        <taxon>Fusobacteriia</taxon>
        <taxon>Fusobacteriales</taxon>
        <taxon>Leptotrichiaceae</taxon>
        <taxon>Leptotrichia</taxon>
    </lineage>
</organism>